<proteinExistence type="predicted"/>
<dbReference type="EMBL" id="JAAECE010000004">
    <property type="protein sequence ID" value="KAF1802530.1"/>
    <property type="molecule type" value="Genomic_DNA"/>
</dbReference>
<reference evidence="1 2" key="1">
    <citation type="submission" date="2019-09" db="EMBL/GenBank/DDBJ databases">
        <authorList>
            <consortium name="DOE Joint Genome Institute"/>
            <person name="Mondo S.J."/>
            <person name="Navarro-Mendoza M.I."/>
            <person name="Perez-Arques C."/>
            <person name="Panchal S."/>
            <person name="Nicolas F.E."/>
            <person name="Ganguly P."/>
            <person name="Pangilinan J."/>
            <person name="Grigoriev I."/>
            <person name="Heitman J."/>
            <person name="Sanya K."/>
            <person name="Garre V."/>
        </authorList>
    </citation>
    <scope>NUCLEOTIDE SEQUENCE [LARGE SCALE GENOMIC DNA]</scope>
    <source>
        <strain evidence="1 2">MU402</strain>
    </source>
</reference>
<dbReference type="Proteomes" id="UP000469890">
    <property type="component" value="Unassembled WGS sequence"/>
</dbReference>
<gene>
    <name evidence="1" type="ORF">FB192DRAFT_1378554</name>
</gene>
<evidence type="ECO:0000313" key="1">
    <source>
        <dbReference type="EMBL" id="KAF1802530.1"/>
    </source>
</evidence>
<sequence>MIQNITTINANGVLSLRPSGLEVLLMETTGKLTVEDKPKEVRDYVKAGYDPISMLHNIGHQYPYANFQIFKKLCIFLQLVH</sequence>
<dbReference type="AlphaFoldDB" id="A0A8H4BI60"/>
<organism evidence="1 2">
    <name type="scientific">Mucor circinelloides f. lusitanicus</name>
    <name type="common">Mucor racemosus var. lusitanicus</name>
    <dbReference type="NCBI Taxonomy" id="29924"/>
    <lineage>
        <taxon>Eukaryota</taxon>
        <taxon>Fungi</taxon>
        <taxon>Fungi incertae sedis</taxon>
        <taxon>Mucoromycota</taxon>
        <taxon>Mucoromycotina</taxon>
        <taxon>Mucoromycetes</taxon>
        <taxon>Mucorales</taxon>
        <taxon>Mucorineae</taxon>
        <taxon>Mucoraceae</taxon>
        <taxon>Mucor</taxon>
    </lineage>
</organism>
<comment type="caution">
    <text evidence="1">The sequence shown here is derived from an EMBL/GenBank/DDBJ whole genome shotgun (WGS) entry which is preliminary data.</text>
</comment>
<protein>
    <submittedName>
        <fullName evidence="1">Uncharacterized protein</fullName>
    </submittedName>
</protein>
<evidence type="ECO:0000313" key="2">
    <source>
        <dbReference type="Proteomes" id="UP000469890"/>
    </source>
</evidence>
<name>A0A8H4BI60_MUCCL</name>
<accession>A0A8H4BI60</accession>